<evidence type="ECO:0000256" key="6">
    <source>
        <dbReference type="SAM" id="Phobius"/>
    </source>
</evidence>
<comment type="caution">
    <text evidence="8">The sequence shown here is derived from an EMBL/GenBank/DDBJ whole genome shotgun (WGS) entry which is preliminary data.</text>
</comment>
<gene>
    <name evidence="8" type="ORF">FCC1311_106432</name>
</gene>
<feature type="transmembrane region" description="Helical" evidence="6">
    <location>
        <begin position="444"/>
        <end position="462"/>
    </location>
</feature>
<dbReference type="PROSITE" id="PS51382">
    <property type="entry name" value="SPX"/>
    <property type="match status" value="1"/>
</dbReference>
<evidence type="ECO:0000313" key="9">
    <source>
        <dbReference type="Proteomes" id="UP000241890"/>
    </source>
</evidence>
<dbReference type="EMBL" id="BEYU01000193">
    <property type="protein sequence ID" value="GBG34419.1"/>
    <property type="molecule type" value="Genomic_DNA"/>
</dbReference>
<dbReference type="CDD" id="cd14447">
    <property type="entry name" value="SPX"/>
    <property type="match status" value="1"/>
</dbReference>
<dbReference type="InterPro" id="IPR019402">
    <property type="entry name" value="CWH43_N"/>
</dbReference>
<proteinExistence type="predicted"/>
<evidence type="ECO:0000256" key="1">
    <source>
        <dbReference type="ARBA" id="ARBA00004127"/>
    </source>
</evidence>
<dbReference type="OrthoDB" id="9970435at2759"/>
<evidence type="ECO:0000313" key="8">
    <source>
        <dbReference type="EMBL" id="GBG34419.1"/>
    </source>
</evidence>
<dbReference type="Pfam" id="PF03105">
    <property type="entry name" value="SPX"/>
    <property type="match status" value="1"/>
</dbReference>
<dbReference type="InterPro" id="IPR050911">
    <property type="entry name" value="DRAM/TMEM150_Autophagy_Mod"/>
</dbReference>
<feature type="compositionally biased region" description="Acidic residues" evidence="5">
    <location>
        <begin position="664"/>
        <end position="678"/>
    </location>
</feature>
<dbReference type="AlphaFoldDB" id="A0A2R5GVR6"/>
<feature type="region of interest" description="Disordered" evidence="5">
    <location>
        <begin position="657"/>
        <end position="692"/>
    </location>
</feature>
<evidence type="ECO:0000256" key="5">
    <source>
        <dbReference type="SAM" id="MobiDB-lite"/>
    </source>
</evidence>
<dbReference type="Pfam" id="PF10277">
    <property type="entry name" value="Frag1"/>
    <property type="match status" value="1"/>
</dbReference>
<dbReference type="InParanoid" id="A0A2R5GVR6"/>
<feature type="transmembrane region" description="Helical" evidence="6">
    <location>
        <begin position="508"/>
        <end position="530"/>
    </location>
</feature>
<evidence type="ECO:0000256" key="3">
    <source>
        <dbReference type="ARBA" id="ARBA00022989"/>
    </source>
</evidence>
<dbReference type="PANTHER" id="PTHR21324">
    <property type="entry name" value="FASTING-INDUCIBLE INTEGRAL MEMBRANE PROTEIN TM6P1-RELATED"/>
    <property type="match status" value="1"/>
</dbReference>
<dbReference type="PANTHER" id="PTHR21324:SF2">
    <property type="entry name" value="EG:22E5.9 PROTEIN"/>
    <property type="match status" value="1"/>
</dbReference>
<keyword evidence="9" id="KW-1185">Reference proteome</keyword>
<feature type="transmembrane region" description="Helical" evidence="6">
    <location>
        <begin position="474"/>
        <end position="496"/>
    </location>
</feature>
<dbReference type="GO" id="GO:0012505">
    <property type="term" value="C:endomembrane system"/>
    <property type="evidence" value="ECO:0007669"/>
    <property type="project" value="UniProtKB-SubCell"/>
</dbReference>
<feature type="domain" description="SPX" evidence="7">
    <location>
        <begin position="1"/>
        <end position="184"/>
    </location>
</feature>
<keyword evidence="3 6" id="KW-1133">Transmembrane helix</keyword>
<evidence type="ECO:0000256" key="2">
    <source>
        <dbReference type="ARBA" id="ARBA00022692"/>
    </source>
</evidence>
<comment type="subcellular location">
    <subcellularLocation>
        <location evidence="1">Endomembrane system</location>
        <topology evidence="1">Multi-pass membrane protein</topology>
    </subcellularLocation>
</comment>
<dbReference type="InterPro" id="IPR004331">
    <property type="entry name" value="SPX_dom"/>
</dbReference>
<sequence>MKFGKRLEDDLAEPRWEEHYVRYRALKKMIKVLSLLGKDADSRLLEEALMVFPRKKKKKLLRGLQDAEMNCTLCKRWSLFSSIMLEDVAHVRGFLSSTVHGLQVSFYNNIQPNVLELLNELRVKGEPNLYPGCKEVNLLARFAVFLDTLEALRRFVVVNDMAMEKAIKKFKKRVLSVVDVESAPCGEHCAKHMLRRRVYTIGSSDSPNGDGTHGTHKPGIDSYSSSSSEDEGEEEMRGHGSSNVASSKGDEKREEDASAAPEMVLSYKPLLRKLQSECSAECETIAKLEAAAEMLASRTMVSSSVFHDFILDQRTQLHAQRQQEKLARVEARSKMLTRLTRHIDMENQMRPASFLMAGVILPLVTLAITYYISSTIYIDDEMSMTIFDEKGFFISASLDVAPASNIGTLGLTTTLSMLSVIIFVKHKLVKKQLRGRNWMRTHRIATAFGLLSTFCGNGVAAFQHNAHAAAHNTFAALFFVFGMIHVVMETLLDLRFSLSMPMTRKARLLISVLLIVSVMGFLGPMTYVLVERPPKEVGRFYKKIAASFEITAFACFVFWFGSYYSVLKASQFKLHVVHRVRLDSSDNLANLRQSLHHHRQNSMDSLDSMDSDLGSVGSVRSALVKQLGTADDEGFEEARSSSSAHLENYMGDREHDFEGYEYGGDVEDDYHNDEDDDGANPADQDGKGLFRKRRSIVRVESNPRYGIDLDSIAFHEARQNSGKLKVR</sequence>
<evidence type="ECO:0000259" key="7">
    <source>
        <dbReference type="PROSITE" id="PS51382"/>
    </source>
</evidence>
<feature type="region of interest" description="Disordered" evidence="5">
    <location>
        <begin position="201"/>
        <end position="261"/>
    </location>
</feature>
<feature type="transmembrane region" description="Helical" evidence="6">
    <location>
        <begin position="352"/>
        <end position="372"/>
    </location>
</feature>
<keyword evidence="4 6" id="KW-0472">Membrane</keyword>
<reference evidence="8 9" key="1">
    <citation type="submission" date="2017-12" db="EMBL/GenBank/DDBJ databases">
        <title>Sequencing, de novo assembly and annotation of complete genome of a new Thraustochytrid species, strain FCC1311.</title>
        <authorList>
            <person name="Sedici K."/>
            <person name="Godart F."/>
            <person name="Aiese Cigliano R."/>
            <person name="Sanseverino W."/>
            <person name="Barakat M."/>
            <person name="Ortet P."/>
            <person name="Marechal E."/>
            <person name="Cagnac O."/>
            <person name="Amato A."/>
        </authorList>
    </citation>
    <scope>NUCLEOTIDE SEQUENCE [LARGE SCALE GENOMIC DNA]</scope>
</reference>
<evidence type="ECO:0000256" key="4">
    <source>
        <dbReference type="ARBA" id="ARBA00023136"/>
    </source>
</evidence>
<dbReference type="Proteomes" id="UP000241890">
    <property type="component" value="Unassembled WGS sequence"/>
</dbReference>
<feature type="transmembrane region" description="Helical" evidence="6">
    <location>
        <begin position="406"/>
        <end position="424"/>
    </location>
</feature>
<organism evidence="8 9">
    <name type="scientific">Hondaea fermentalgiana</name>
    <dbReference type="NCBI Taxonomy" id="2315210"/>
    <lineage>
        <taxon>Eukaryota</taxon>
        <taxon>Sar</taxon>
        <taxon>Stramenopiles</taxon>
        <taxon>Bigyra</taxon>
        <taxon>Labyrinthulomycetes</taxon>
        <taxon>Thraustochytrida</taxon>
        <taxon>Thraustochytriidae</taxon>
        <taxon>Hondaea</taxon>
    </lineage>
</organism>
<feature type="transmembrane region" description="Helical" evidence="6">
    <location>
        <begin position="550"/>
        <end position="567"/>
    </location>
</feature>
<keyword evidence="2 6" id="KW-0812">Transmembrane</keyword>
<name>A0A2R5GVR6_9STRA</name>
<protein>
    <submittedName>
        <fullName evidence="8">Phosphate system positive regulatory protein PHO81</fullName>
    </submittedName>
</protein>
<accession>A0A2R5GVR6</accession>